<dbReference type="PANTHER" id="PTHR37292:SF2">
    <property type="entry name" value="DUF262 DOMAIN-CONTAINING PROTEIN"/>
    <property type="match status" value="1"/>
</dbReference>
<sequence length="555" mass="65610">MSEQINIRPDKDKISSYISNFEKGNLQVPAFQRKFVWNNEKKLDLFDSIKRGYPIGSVLLWQPNFESEEDYQKFGGDKLGAYYIPKRNTNSFYVLDGFQRLSTLIGCLLHPQKAKLKGIVRDEKEWFKEFNIVYNLRDELFEMNRLKDFEGLKNYQIPIYKLVDGKEFFNFQKSLFKEEQETIEEYIEKYEEISLIFQSYELPNINAYGGSITEAVDIFQRLNSTGAPITKDWVISALAYGQDRNYHFATEIDLLLDDDLSKYNFQNIKREVILQCITNSFGGVYFDQVSKNSNKKLEELVKREDFIPIAKDTFIAIEKTSKFFFENLNVLDSRYIPYNNQFIFINDFFSKVDNPNNKQLEELKRWFWITSYSNYFTIYNLSKQRLAYNKFQDFIYVNSNPVFYDNQEKFESLEFPDKIDMGSVRKKSLALFMISYSINGNIFLKGETLVADNISSVKTYKLFKDYVLSENTVFVIEKYNSTENFPKSLKDLSFMLLKENNGKFSEYFINEDMREEYEKGNIEEVLKIRKKLIVGAERLFVQSLGISYNDPLLPF</sequence>
<dbReference type="PANTHER" id="PTHR37292">
    <property type="entry name" value="VNG6097C"/>
    <property type="match status" value="1"/>
</dbReference>
<dbReference type="Proteomes" id="UP001589589">
    <property type="component" value="Unassembled WGS sequence"/>
</dbReference>
<evidence type="ECO:0000259" key="1">
    <source>
        <dbReference type="Pfam" id="PF03235"/>
    </source>
</evidence>
<evidence type="ECO:0000313" key="2">
    <source>
        <dbReference type="EMBL" id="MFB9063047.1"/>
    </source>
</evidence>
<gene>
    <name evidence="2" type="ORF">ACFFUQ_03370</name>
</gene>
<dbReference type="EMBL" id="JBHMEX010000013">
    <property type="protein sequence ID" value="MFB9063047.1"/>
    <property type="molecule type" value="Genomic_DNA"/>
</dbReference>
<proteinExistence type="predicted"/>
<feature type="domain" description="GmrSD restriction endonucleases N-terminal" evidence="1">
    <location>
        <begin position="17"/>
        <end position="231"/>
    </location>
</feature>
<name>A0ABV5FHW6_9FLAO</name>
<organism evidence="2 3">
    <name type="scientific">Flavobacterium branchiarum</name>
    <dbReference type="NCBI Taxonomy" id="1114870"/>
    <lineage>
        <taxon>Bacteria</taxon>
        <taxon>Pseudomonadati</taxon>
        <taxon>Bacteroidota</taxon>
        <taxon>Flavobacteriia</taxon>
        <taxon>Flavobacteriales</taxon>
        <taxon>Flavobacteriaceae</taxon>
        <taxon>Flavobacterium</taxon>
    </lineage>
</organism>
<evidence type="ECO:0000313" key="3">
    <source>
        <dbReference type="Proteomes" id="UP001589589"/>
    </source>
</evidence>
<comment type="caution">
    <text evidence="2">The sequence shown here is derived from an EMBL/GenBank/DDBJ whole genome shotgun (WGS) entry which is preliminary data.</text>
</comment>
<dbReference type="InterPro" id="IPR004919">
    <property type="entry name" value="GmrSD_N"/>
</dbReference>
<dbReference type="RefSeq" id="WP_290265852.1">
    <property type="nucleotide sequence ID" value="NZ_JAUFQQ010000005.1"/>
</dbReference>
<accession>A0ABV5FHW6</accession>
<keyword evidence="3" id="KW-1185">Reference proteome</keyword>
<reference evidence="2 3" key="1">
    <citation type="submission" date="2024-09" db="EMBL/GenBank/DDBJ databases">
        <authorList>
            <person name="Sun Q."/>
            <person name="Mori K."/>
        </authorList>
    </citation>
    <scope>NUCLEOTIDE SEQUENCE [LARGE SCALE GENOMIC DNA]</scope>
    <source>
        <strain evidence="2 3">CECT 7908</strain>
    </source>
</reference>
<protein>
    <submittedName>
        <fullName evidence="2">DUF262 domain-containing protein</fullName>
    </submittedName>
</protein>
<dbReference type="Pfam" id="PF03235">
    <property type="entry name" value="GmrSD_N"/>
    <property type="match status" value="1"/>
</dbReference>